<protein>
    <recommendedName>
        <fullName evidence="2">DUF5060 domain-containing protein</fullName>
    </recommendedName>
</protein>
<evidence type="ECO:0000313" key="4">
    <source>
        <dbReference type="Proteomes" id="UP000218209"/>
    </source>
</evidence>
<evidence type="ECO:0000313" key="3">
    <source>
        <dbReference type="EMBL" id="OSX76039.1"/>
    </source>
</evidence>
<dbReference type="EMBL" id="KV918882">
    <property type="protein sequence ID" value="OSX76039.1"/>
    <property type="molecule type" value="Genomic_DNA"/>
</dbReference>
<dbReference type="InterPro" id="IPR013783">
    <property type="entry name" value="Ig-like_fold"/>
</dbReference>
<evidence type="ECO:0000259" key="2">
    <source>
        <dbReference type="Pfam" id="PF16586"/>
    </source>
</evidence>
<sequence length="636" mass="68256">MWRANEVANAMAPGRPLLEAAAAAAVVVTTAIAGAAAAPTTAAAAGIRTLGELRQWHPISVDITDGPAASEDGADNPFLDYRLGATFIDVATDRTVSTPCFWAADGDAARTGATTGTVWRCRFTPPTAGEWAYLLDFKAGERVAVTPATAGTPVRPWDGVTGSITVLPTDKQWPDLRAQGKLLVAPGSRYLRWESGEWYLKHGSDSPENFLGYRGFDGSADGRHAYAAHEVDWVEGDPTWGVSANASKGIVGAVNYLASVGVSSIYAMPMTVDGDSKDTWPWTSKREMWRYDVSKLAQWGALFDHMDAKGVVLHCVLSETENEELFERADAGVDNHGFSDARRLFYREMVARFGSKNGLVWNLGEESGWADQTGQFNTDTQRVDFLAHFAALEPYGALLALHTHPAGKEQVFTPLLGDASALTGASLQVKTWADVHAQVGEWVTASAGAGKQWVVTVDEIGGVGALPDAQSPNDHEAERRDVLWGALTAGAGGVEWYYAAGDQRLEDFRGHARLWATTDRLHRFLAAQRVPFWAMAPEDGRVAGAANWALAADDVLLVYLSQGGAAVVTLPPPAGVWTGGWFDPRLGSPPDLLGHVSVTAPEEGGRSKWASPHGRKTRTGRCCCGGPRRPRRGPSR</sequence>
<dbReference type="Pfam" id="PF16586">
    <property type="entry name" value="DUF5060"/>
    <property type="match status" value="1"/>
</dbReference>
<keyword evidence="4" id="KW-1185">Reference proteome</keyword>
<dbReference type="Proteomes" id="UP000218209">
    <property type="component" value="Unassembled WGS sequence"/>
</dbReference>
<dbReference type="Gene3D" id="2.60.40.10">
    <property type="entry name" value="Immunoglobulins"/>
    <property type="match status" value="1"/>
</dbReference>
<accession>A0A1X6P570</accession>
<reference evidence="3 4" key="1">
    <citation type="submission" date="2017-03" db="EMBL/GenBank/DDBJ databases">
        <title>WGS assembly of Porphyra umbilicalis.</title>
        <authorList>
            <person name="Brawley S.H."/>
            <person name="Blouin N.A."/>
            <person name="Ficko-Blean E."/>
            <person name="Wheeler G.L."/>
            <person name="Lohr M."/>
            <person name="Goodson H.V."/>
            <person name="Jenkins J.W."/>
            <person name="Blaby-Haas C.E."/>
            <person name="Helliwell K.E."/>
            <person name="Chan C."/>
            <person name="Marriage T."/>
            <person name="Bhattacharya D."/>
            <person name="Klein A.S."/>
            <person name="Badis Y."/>
            <person name="Brodie J."/>
            <person name="Cao Y."/>
            <person name="Collen J."/>
            <person name="Dittami S.M."/>
            <person name="Gachon C.M."/>
            <person name="Green B.R."/>
            <person name="Karpowicz S."/>
            <person name="Kim J.W."/>
            <person name="Kudahl U."/>
            <person name="Lin S."/>
            <person name="Michel G."/>
            <person name="Mittag M."/>
            <person name="Olson B.J."/>
            <person name="Pangilinan J."/>
            <person name="Peng Y."/>
            <person name="Qiu H."/>
            <person name="Shu S."/>
            <person name="Singer J.T."/>
            <person name="Smith A.G."/>
            <person name="Sprecher B.N."/>
            <person name="Wagner V."/>
            <person name="Wang W."/>
            <person name="Wang Z.-Y."/>
            <person name="Yan J."/>
            <person name="Yarish C."/>
            <person name="Zoeuner-Riek S."/>
            <person name="Zhuang Y."/>
            <person name="Zou Y."/>
            <person name="Lindquist E.A."/>
            <person name="Grimwood J."/>
            <person name="Barry K."/>
            <person name="Rokhsar D.S."/>
            <person name="Schmutz J."/>
            <person name="Stiller J.W."/>
            <person name="Grossman A.R."/>
            <person name="Prochnik S.E."/>
        </authorList>
    </citation>
    <scope>NUCLEOTIDE SEQUENCE [LARGE SCALE GENOMIC DNA]</scope>
    <source>
        <strain evidence="3">4086291</strain>
    </source>
</reference>
<feature type="region of interest" description="Disordered" evidence="1">
    <location>
        <begin position="597"/>
        <end position="636"/>
    </location>
</feature>
<name>A0A1X6P570_PORUM</name>
<organism evidence="3 4">
    <name type="scientific">Porphyra umbilicalis</name>
    <name type="common">Purple laver</name>
    <name type="synonym">Red alga</name>
    <dbReference type="NCBI Taxonomy" id="2786"/>
    <lineage>
        <taxon>Eukaryota</taxon>
        <taxon>Rhodophyta</taxon>
        <taxon>Bangiophyceae</taxon>
        <taxon>Bangiales</taxon>
        <taxon>Bangiaceae</taxon>
        <taxon>Porphyra</taxon>
    </lineage>
</organism>
<dbReference type="OrthoDB" id="1948at2759"/>
<proteinExistence type="predicted"/>
<dbReference type="AlphaFoldDB" id="A0A1X6P570"/>
<dbReference type="InterPro" id="IPR032260">
    <property type="entry name" value="DUF5060"/>
</dbReference>
<gene>
    <name evidence="3" type="ORF">BU14_0209s0030</name>
</gene>
<evidence type="ECO:0000256" key="1">
    <source>
        <dbReference type="SAM" id="MobiDB-lite"/>
    </source>
</evidence>
<feature type="domain" description="DUF5060" evidence="2">
    <location>
        <begin position="53"/>
        <end position="136"/>
    </location>
</feature>
<dbReference type="Gene3D" id="3.20.20.80">
    <property type="entry name" value="Glycosidases"/>
    <property type="match status" value="1"/>
</dbReference>